<reference evidence="5 6" key="1">
    <citation type="submission" date="2024-06" db="EMBL/GenBank/DDBJ databases">
        <title>A chromosome-level genome assembly of beet webworm, Loxostege sticticalis.</title>
        <authorList>
            <person name="Zhang Y."/>
        </authorList>
    </citation>
    <scope>NUCLEOTIDE SEQUENCE [LARGE SCALE GENOMIC DNA]</scope>
    <source>
        <strain evidence="4">AQ026</strain>
        <strain evidence="3">AQ028</strain>
        <tissue evidence="3">Male pupae</tissue>
        <tissue evidence="4">Whole body</tissue>
    </source>
</reference>
<evidence type="ECO:0000256" key="1">
    <source>
        <dbReference type="ARBA" id="ARBA00010057"/>
    </source>
</evidence>
<protein>
    <recommendedName>
        <fullName evidence="2">von Hippel-Lindau disease tumour suppressor beta domain-containing protein</fullName>
    </recommendedName>
</protein>
<feature type="domain" description="von Hippel-Lindau disease tumour suppressor beta" evidence="2">
    <location>
        <begin position="22"/>
        <end position="96"/>
    </location>
</feature>
<dbReference type="SUPFAM" id="SSF49468">
    <property type="entry name" value="VHL"/>
    <property type="match status" value="1"/>
</dbReference>
<dbReference type="AlphaFoldDB" id="A0ABD0SC84"/>
<dbReference type="Proteomes" id="UP001549921">
    <property type="component" value="Unassembled WGS sequence"/>
</dbReference>
<dbReference type="InterPro" id="IPR022772">
    <property type="entry name" value="VHL_tumour_suppress_b/a_dom"/>
</dbReference>
<dbReference type="EMBL" id="JBEUOH010000023">
    <property type="protein sequence ID" value="KAL0861255.1"/>
    <property type="molecule type" value="Genomic_DNA"/>
</dbReference>
<comment type="similarity">
    <text evidence="1">Belongs to the VHL family.</text>
</comment>
<proteinExistence type="inferred from homology"/>
<dbReference type="EMBL" id="JBEDNZ010000023">
    <property type="protein sequence ID" value="KAL0811668.1"/>
    <property type="molecule type" value="Genomic_DNA"/>
</dbReference>
<name>A0ABD0SC84_LOXSC</name>
<dbReference type="Pfam" id="PF01847">
    <property type="entry name" value="VHL"/>
    <property type="match status" value="1"/>
</dbReference>
<dbReference type="CDD" id="cd05468">
    <property type="entry name" value="pVHL"/>
    <property type="match status" value="1"/>
</dbReference>
<evidence type="ECO:0000313" key="6">
    <source>
        <dbReference type="Proteomes" id="UP001549921"/>
    </source>
</evidence>
<evidence type="ECO:0000313" key="3">
    <source>
        <dbReference type="EMBL" id="KAL0811668.1"/>
    </source>
</evidence>
<dbReference type="InterPro" id="IPR037140">
    <property type="entry name" value="VHL_beta_dom_sf"/>
</dbReference>
<keyword evidence="5" id="KW-1185">Reference proteome</keyword>
<gene>
    <name evidence="4" type="ORF">ABMA27_008817</name>
    <name evidence="3" type="ORF">ABMA28_009116</name>
</gene>
<dbReference type="InterPro" id="IPR024053">
    <property type="entry name" value="VHL_beta_dom"/>
</dbReference>
<comment type="caution">
    <text evidence="3">The sequence shown here is derived from an EMBL/GenBank/DDBJ whole genome shotgun (WGS) entry which is preliminary data.</text>
</comment>
<dbReference type="Gene3D" id="2.60.40.780">
    <property type="entry name" value="von Hippel-Lindau disease tumour suppressor, beta domain"/>
    <property type="match status" value="1"/>
</dbReference>
<evidence type="ECO:0000313" key="4">
    <source>
        <dbReference type="EMBL" id="KAL0861255.1"/>
    </source>
</evidence>
<dbReference type="InterPro" id="IPR036208">
    <property type="entry name" value="VHL_sf"/>
</dbReference>
<evidence type="ECO:0000259" key="2">
    <source>
        <dbReference type="Pfam" id="PF01847"/>
    </source>
</evidence>
<sequence>MADNDDNRPIYETDERGERVMVRSVVSEQAVYVRFINSVTRPVDIWWRDFQGFRKHYVRMQPRTYFNVDTYVTHPWEFTDPTTKENYVVQNKKIFRAPSCLAGVRHRTNWFICVQVRPLRNTVLLALAQHLNDLSRVPPLGLPRELSNDLEDLIYAIQNTPPPPPRP</sequence>
<accession>A0ABD0SC84</accession>
<evidence type="ECO:0000313" key="5">
    <source>
        <dbReference type="Proteomes" id="UP001549920"/>
    </source>
</evidence>
<dbReference type="Proteomes" id="UP001549920">
    <property type="component" value="Unassembled WGS sequence"/>
</dbReference>
<organism evidence="3 6">
    <name type="scientific">Loxostege sticticalis</name>
    <name type="common">Beet webworm moth</name>
    <dbReference type="NCBI Taxonomy" id="481309"/>
    <lineage>
        <taxon>Eukaryota</taxon>
        <taxon>Metazoa</taxon>
        <taxon>Ecdysozoa</taxon>
        <taxon>Arthropoda</taxon>
        <taxon>Hexapoda</taxon>
        <taxon>Insecta</taxon>
        <taxon>Pterygota</taxon>
        <taxon>Neoptera</taxon>
        <taxon>Endopterygota</taxon>
        <taxon>Lepidoptera</taxon>
        <taxon>Glossata</taxon>
        <taxon>Ditrysia</taxon>
        <taxon>Pyraloidea</taxon>
        <taxon>Crambidae</taxon>
        <taxon>Pyraustinae</taxon>
        <taxon>Loxostege</taxon>
    </lineage>
</organism>